<dbReference type="Gene3D" id="2.30.30.40">
    <property type="entry name" value="SH3 Domains"/>
    <property type="match status" value="1"/>
</dbReference>
<dbReference type="SMART" id="SM00260">
    <property type="entry name" value="CheW"/>
    <property type="match status" value="1"/>
</dbReference>
<evidence type="ECO:0000313" key="6">
    <source>
        <dbReference type="Proteomes" id="UP001239782"/>
    </source>
</evidence>
<dbReference type="GO" id="GO:0005829">
    <property type="term" value="C:cytosol"/>
    <property type="evidence" value="ECO:0007669"/>
    <property type="project" value="TreeGrafter"/>
</dbReference>
<dbReference type="InterPro" id="IPR002545">
    <property type="entry name" value="CheW-lke_dom"/>
</dbReference>
<reference evidence="5 6" key="1">
    <citation type="submission" date="2023-08" db="EMBL/GenBank/DDBJ databases">
        <title>Pleionea litopenaei sp. nov., isolated from stomach of juvenile Litopenaeus vannamei.</title>
        <authorList>
            <person name="Rho A.M."/>
            <person name="Hwang C.Y."/>
        </authorList>
    </citation>
    <scope>NUCLEOTIDE SEQUENCE [LARGE SCALE GENOMIC DNA]</scope>
    <source>
        <strain evidence="5 6">HL-JVS1</strain>
    </source>
</reference>
<organism evidence="5 6">
    <name type="scientific">Pleionea litopenaei</name>
    <dbReference type="NCBI Taxonomy" id="3070815"/>
    <lineage>
        <taxon>Bacteria</taxon>
        <taxon>Pseudomonadati</taxon>
        <taxon>Pseudomonadota</taxon>
        <taxon>Gammaproteobacteria</taxon>
        <taxon>Oceanospirillales</taxon>
        <taxon>Pleioneaceae</taxon>
        <taxon>Pleionea</taxon>
    </lineage>
</organism>
<name>A0AA51X7A2_9GAMM</name>
<proteinExistence type="predicted"/>
<dbReference type="InterPro" id="IPR036061">
    <property type="entry name" value="CheW-like_dom_sf"/>
</dbReference>
<dbReference type="PROSITE" id="PS50851">
    <property type="entry name" value="CHEW"/>
    <property type="match status" value="1"/>
</dbReference>
<evidence type="ECO:0000313" key="5">
    <source>
        <dbReference type="EMBL" id="WMS87671.1"/>
    </source>
</evidence>
<evidence type="ECO:0000256" key="1">
    <source>
        <dbReference type="ARBA" id="ARBA00004496"/>
    </source>
</evidence>
<accession>A0AA51X7A2</accession>
<protein>
    <recommendedName>
        <fullName evidence="2">Chemotaxis protein CheW</fullName>
    </recommendedName>
</protein>
<evidence type="ECO:0000256" key="2">
    <source>
        <dbReference type="ARBA" id="ARBA00021483"/>
    </source>
</evidence>
<dbReference type="PANTHER" id="PTHR22617:SF45">
    <property type="entry name" value="CHEMOTAXIS PROTEIN CHEW"/>
    <property type="match status" value="1"/>
</dbReference>
<dbReference type="RefSeq" id="WP_309202814.1">
    <property type="nucleotide sequence ID" value="NZ_CP133548.1"/>
</dbReference>
<dbReference type="GO" id="GO:0007165">
    <property type="term" value="P:signal transduction"/>
    <property type="evidence" value="ECO:0007669"/>
    <property type="project" value="InterPro"/>
</dbReference>
<keyword evidence="3" id="KW-0963">Cytoplasm</keyword>
<evidence type="ECO:0000256" key="3">
    <source>
        <dbReference type="ARBA" id="ARBA00022490"/>
    </source>
</evidence>
<sequence length="156" mass="17811">MTGQMHQYLSFDLDSNEYAVSILRIQEIRGYEKTKSLPNVPKYIVGVINLRGSVIPIVDLRLRFGLEKRDYTATTVVIIVHIKFNGRYRKVGIIVDAVNEVYDVPDNQIQECTEIMQEIDIRFVKGITTISDAMITIIDLDKVFNFKEVEAAVAVQ</sequence>
<gene>
    <name evidence="5" type="ORF">Q9312_01805</name>
</gene>
<dbReference type="GO" id="GO:0006935">
    <property type="term" value="P:chemotaxis"/>
    <property type="evidence" value="ECO:0007669"/>
    <property type="project" value="InterPro"/>
</dbReference>
<keyword evidence="6" id="KW-1185">Reference proteome</keyword>
<dbReference type="InterPro" id="IPR039315">
    <property type="entry name" value="CheW"/>
</dbReference>
<dbReference type="SUPFAM" id="SSF50341">
    <property type="entry name" value="CheW-like"/>
    <property type="match status" value="1"/>
</dbReference>
<feature type="domain" description="CheW-like" evidence="4">
    <location>
        <begin position="5"/>
        <end position="149"/>
    </location>
</feature>
<dbReference type="KEGG" id="plei:Q9312_01805"/>
<dbReference type="AlphaFoldDB" id="A0AA51X7A2"/>
<dbReference type="Proteomes" id="UP001239782">
    <property type="component" value="Chromosome"/>
</dbReference>
<dbReference type="PANTHER" id="PTHR22617">
    <property type="entry name" value="CHEMOTAXIS SENSOR HISTIDINE KINASE-RELATED"/>
    <property type="match status" value="1"/>
</dbReference>
<dbReference type="CDD" id="cd00732">
    <property type="entry name" value="CheW"/>
    <property type="match status" value="1"/>
</dbReference>
<comment type="subcellular location">
    <subcellularLocation>
        <location evidence="1">Cytoplasm</location>
    </subcellularLocation>
</comment>
<dbReference type="Pfam" id="PF01584">
    <property type="entry name" value="CheW"/>
    <property type="match status" value="1"/>
</dbReference>
<dbReference type="Gene3D" id="2.40.50.180">
    <property type="entry name" value="CheA-289, Domain 4"/>
    <property type="match status" value="1"/>
</dbReference>
<dbReference type="EMBL" id="CP133548">
    <property type="protein sequence ID" value="WMS87671.1"/>
    <property type="molecule type" value="Genomic_DNA"/>
</dbReference>
<evidence type="ECO:0000259" key="4">
    <source>
        <dbReference type="PROSITE" id="PS50851"/>
    </source>
</evidence>